<dbReference type="PANTHER" id="PTHR15600">
    <property type="entry name" value="SACSIN"/>
    <property type="match status" value="1"/>
</dbReference>
<dbReference type="Gene3D" id="3.30.710.10">
    <property type="entry name" value="Potassium Channel Kv1.1, Chain A"/>
    <property type="match status" value="1"/>
</dbReference>
<dbReference type="InterPro" id="IPR052972">
    <property type="entry name" value="Sacsin_chaperone_reg"/>
</dbReference>
<sequence>MVLQPIAQNAQVQRLTTALKNICRDYPAGGTVLRELLQNADDAGATDVRFILDETTYPVDPLIDPNIGQYQGPALLAYNNAIFTDTDFANLSRLGDSLKINDGSTTGRFGRGFNSVYNWTDSPSIVSRDRLLILDPHREWSEGGPVYDFAKDSGDAAIENQMAAFQSVMEHLDQPFNGTVIRVPLRTEAQATKSEISGRGTTVSEVAEVLQSFASEFGGSGLLFMRNVEKLEIKSADMSIGIQMVDRKVLRSHKLKVKDAVKRALTDPEHSFDYSFEAGIEYRSTGQLKTTTFIVHHNIQCGLMDSTLRDWAAQQKFIPWVAIAAQIPILRTEVVTGSLFAVLPLPIVAGQPVHIHGLFSVSPDRARLYHISDRSTQHQEPARWNNWLLQHLVPIAWTNLLGTLARRDPNQPAFERWPQTIDDARDPLSSVVEKVVGVIEKETLALWPTAVGYVTAKDGLLDTGAEPATLRDALLEARVPVVYVPQRLRHRANDLFKGRILCPQSLCQFIKIKSYRIKMWSNQTKHEILEYLLSEPSFIEYGGLDLFPFEDGIYRSIGDQVAFVHRDEFEKDLFSLQRSRNLDLEKLSRTAQRTLKQGCDHSMIHPSIRYRSASCLRDYCISTIFKDVPEDQDMVVLGEEPAASVLKVWTWIYMHRVDILKDLACLWLLPLRNGHYRKVKPRSPSSEVYFAPVGEVGDLMRKLDTKSTLKPLPLLDTGIAQLPASFQSILMRSPDAISTLFVKDASSIVWFLRWLHGTYPMADSVANEDKLQIAALVASHLPQPLILTNQTATAEALSDLKIFQRVSWDAEGESMEPVLKWTNLSSCSKSIGLLDGMSPVPAIEGVQFLIANESNPTRQILLALKPADCVVSVQVIEDHIIPAWENGQAENWTSSCKEQAAAFILLHFSLLTHDTQAKLLRLPVVPVMQLDGTETSRFALAAELIDPSVSELKALCFDNEEILPKERFFRDFSVALKGCGLKMMVDEAVVEHRIRCYANTNYPVSDIKDRAERLLKTTCRWTSPLNKYEGSDLRHLRWLPTVDINGKLSLKAPHDCRGFRDRLLVGSRIPTLKISVSAEWEKRLGWHSRLPSKVLLLQLTFGVQMKDREVIDAVLTYIFKKRLAKRLAKELMNLPCVLVASGLFVKPPQAFRPSETSIDGCERLQPYLGNVDHKFWQDHELLLIELEVGDRPQITDLLHVQAILEEKQDLEEPDMAVAIEILNKASEFPRASLAGLKVISDSREFFPIQDVSFGDLGLFKPKQKVNIAHPDIPFRTILRLGIDSLRERLIKGMLEIEDIDDEDEFDQRENVTTRIADTLDRYPVEATFREYLANADDAKGATKISWLLDERYHPGDKLLTPDMKRFQGPAILVHNDGVFSDDDLHGLKNVGEGSKTHDRETIGQFGRGSQTMYHWTDVPMILSGRYLLILDPQQEVLPKNQIKGKRKPGVKLELSKLRDACCDQLTPFEGLWAYTQGLDNYPGTIFRFPLRTGLTESKLYKGKGYLDDGKACRLMNNYFDEARISLLFLRRVKSIDFGIYGKPDSRWSITRLPPLDDDTKAFSELVVCSFVKTMVDGIQIAGKDKWWVAIQDLLPAADRIPDISRRVMKNVECGLAALISSNCDMNDAISTPTEPPQSKMFSTLPLPISSDLPVHINATFLLTGDRQSIAVDEDGIQTALSKWNRYLLQDALPKLYLSFLDEIGIQVRQRVFEFWPQAEPPKRSPSELIFASFWQELPKGSHRLFPMAQTSMQLSQRRPAQLCDIKQAVFDLLPEDESEILAPLLLHLEVNLVRLIPSEVARHLRALPGVQIVSGARLRRLFKQDSSNMWLALEMARNPSILKVLFGQLMPNDVDLLDLDGCQILPSVDGGLNTLKIVVTNSAESPKYYAASKKELKLFEFASEYLVAASTAKKMGPVLASGKFNLVNLQLCHVKTLLKMKPIVSAPNPEADAWLTKFWEFWNGNINSPKYSSAIDASDAQLFRSTCNGVDRYATPIQFRQLPAVVEPSIGQHQRLCDKIPGLYRFNPNMMPSLLTENEKPLYKEASFYRFIRALRILASDTGMGTFVKIHLDLDDIKILRGLVISHITGHILQREPKHFHELSSDLKSIPLWQSFNGVSKEQLISADKALMAANSDLLVPWMKDNQRFLKLPLPDGHQDCLLNLGVRQLSNYVVLEDYVLPLPSTLSESHWQYFQTLIPTISAMSEAADSSRTFLRALRQSKIAADGNRDLKKACQLYDHEDRIFTSAFRNQMETRFLHDSLKEYRTLWLTVGLRHQRENFVDPGDYLQCLQVMTSRLSTDTSRMDLYLEQDSRTVLSLLTAPNFNIHRYDTDNWLDISQERVFLSTTAFIAEPDYRQNAMYLLADKQRLLSLSEVISYNYVGVCWSQTPFPLHKPTSEVLAMIPGNGRPKAQMVWQHLQHMRDASRNLKHFQVREFLNDLCLTYEYLQDNVEESSASFHLTESAIWLNLNTMDRVTVSVNDIKSSWQALAELVLSSSCDAGPIKAVKPGLMRYEKLLRALGCSSITYPTVERPEVVPGRSVSNSIRQLRNDGKLLDITYSSEGMRVQAHRVVLAAMSEKCALQFSGRWKTEDLIKYDEADDPDGYLSYHTVSTMIDYAYEDEIDWEEMEVLESDDVDERDAKLHMLLDLHKGADCWLIPSLKSQVEAKILDAGKLFINLENVIEVRDRAGQVGAKAVEQMCVRFIQQNQDAVEKAHSGNFTAEA</sequence>
<dbReference type="STRING" id="2656787.A0A370TA41"/>
<dbReference type="Proteomes" id="UP000254866">
    <property type="component" value="Unassembled WGS sequence"/>
</dbReference>
<dbReference type="InterPro" id="IPR036890">
    <property type="entry name" value="HATPase_C_sf"/>
</dbReference>
<protein>
    <recommendedName>
        <fullName evidence="1">BTB domain-containing protein</fullName>
    </recommendedName>
</protein>
<proteinExistence type="predicted"/>
<evidence type="ECO:0000259" key="1">
    <source>
        <dbReference type="PROSITE" id="PS50097"/>
    </source>
</evidence>
<accession>A0A370TA41</accession>
<dbReference type="SUPFAM" id="SSF55874">
    <property type="entry name" value="ATPase domain of HSP90 chaperone/DNA topoisomerase II/histidine kinase"/>
    <property type="match status" value="2"/>
</dbReference>
<dbReference type="Pfam" id="PF00651">
    <property type="entry name" value="BTB"/>
    <property type="match status" value="1"/>
</dbReference>
<evidence type="ECO:0000313" key="2">
    <source>
        <dbReference type="EMBL" id="RDL30678.1"/>
    </source>
</evidence>
<dbReference type="InterPro" id="IPR011333">
    <property type="entry name" value="SKP1/BTB/POZ_sf"/>
</dbReference>
<dbReference type="EMBL" id="NPIC01000014">
    <property type="protein sequence ID" value="RDL30678.1"/>
    <property type="molecule type" value="Genomic_DNA"/>
</dbReference>
<dbReference type="InterPro" id="IPR058210">
    <property type="entry name" value="SACS/Nov_dom"/>
</dbReference>
<dbReference type="Pfam" id="PF25794">
    <property type="entry name" value="SACS"/>
    <property type="match status" value="2"/>
</dbReference>
<organism evidence="2 3">
    <name type="scientific">Venustampulla echinocandica</name>
    <dbReference type="NCBI Taxonomy" id="2656787"/>
    <lineage>
        <taxon>Eukaryota</taxon>
        <taxon>Fungi</taxon>
        <taxon>Dikarya</taxon>
        <taxon>Ascomycota</taxon>
        <taxon>Pezizomycotina</taxon>
        <taxon>Leotiomycetes</taxon>
        <taxon>Helotiales</taxon>
        <taxon>Pleuroascaceae</taxon>
        <taxon>Venustampulla</taxon>
    </lineage>
</organism>
<dbReference type="GO" id="GO:0030544">
    <property type="term" value="F:Hsp70 protein binding"/>
    <property type="evidence" value="ECO:0007669"/>
    <property type="project" value="TreeGrafter"/>
</dbReference>
<dbReference type="PROSITE" id="PS50097">
    <property type="entry name" value="BTB"/>
    <property type="match status" value="1"/>
</dbReference>
<dbReference type="RefSeq" id="XP_031865054.1">
    <property type="nucleotide sequence ID" value="XM_032018646.1"/>
</dbReference>
<dbReference type="NCBIfam" id="NF047352">
    <property type="entry name" value="P_loop_sacsin"/>
    <property type="match status" value="1"/>
</dbReference>
<comment type="caution">
    <text evidence="2">The sequence shown here is derived from an EMBL/GenBank/DDBJ whole genome shotgun (WGS) entry which is preliminary data.</text>
</comment>
<feature type="domain" description="BTB" evidence="1">
    <location>
        <begin position="2557"/>
        <end position="2629"/>
    </location>
</feature>
<dbReference type="GeneID" id="43602872"/>
<dbReference type="PANTHER" id="PTHR15600:SF42">
    <property type="entry name" value="SACSIN"/>
    <property type="match status" value="1"/>
</dbReference>
<reference evidence="2 3" key="1">
    <citation type="journal article" date="2018" name="IMA Fungus">
        <title>IMA Genome-F 9: Draft genome sequence of Annulohypoxylon stygium, Aspergillus mulundensis, Berkeleyomyces basicola (syn. Thielaviopsis basicola), Ceratocystis smalleyi, two Cercospora beticola strains, Coleophoma cylindrospora, Fusarium fracticaudum, Phialophora cf. hyalina, and Morchella septimelata.</title>
        <authorList>
            <person name="Wingfield B.D."/>
            <person name="Bills G.F."/>
            <person name="Dong Y."/>
            <person name="Huang W."/>
            <person name="Nel W.J."/>
            <person name="Swalarsk-Parry B.S."/>
            <person name="Vaghefi N."/>
            <person name="Wilken P.M."/>
            <person name="An Z."/>
            <person name="de Beer Z.W."/>
            <person name="De Vos L."/>
            <person name="Chen L."/>
            <person name="Duong T.A."/>
            <person name="Gao Y."/>
            <person name="Hammerbacher A."/>
            <person name="Kikkert J.R."/>
            <person name="Li Y."/>
            <person name="Li H."/>
            <person name="Li K."/>
            <person name="Li Q."/>
            <person name="Liu X."/>
            <person name="Ma X."/>
            <person name="Naidoo K."/>
            <person name="Pethybridge S.J."/>
            <person name="Sun J."/>
            <person name="Steenkamp E.T."/>
            <person name="van der Nest M.A."/>
            <person name="van Wyk S."/>
            <person name="Wingfield M.J."/>
            <person name="Xiong C."/>
            <person name="Yue Q."/>
            <person name="Zhang X."/>
        </authorList>
    </citation>
    <scope>NUCLEOTIDE SEQUENCE [LARGE SCALE GENOMIC DNA]</scope>
    <source>
        <strain evidence="2 3">BP 5553</strain>
    </source>
</reference>
<gene>
    <name evidence="2" type="ORF">BP5553_10023</name>
</gene>
<evidence type="ECO:0000313" key="3">
    <source>
        <dbReference type="Proteomes" id="UP000254866"/>
    </source>
</evidence>
<name>A0A370TA41_9HELO</name>
<dbReference type="InterPro" id="IPR000210">
    <property type="entry name" value="BTB/POZ_dom"/>
</dbReference>
<dbReference type="OrthoDB" id="1262810at2759"/>
<keyword evidence="3" id="KW-1185">Reference proteome</keyword>
<dbReference type="SUPFAM" id="SSF54695">
    <property type="entry name" value="POZ domain"/>
    <property type="match status" value="1"/>
</dbReference>